<evidence type="ECO:0000259" key="7">
    <source>
        <dbReference type="PROSITE" id="PS50157"/>
    </source>
</evidence>
<keyword evidence="3 5" id="KW-0863">Zinc-finger</keyword>
<dbReference type="EMBL" id="JADGJQ010000008">
    <property type="protein sequence ID" value="KAJ3182651.1"/>
    <property type="molecule type" value="Genomic_DNA"/>
</dbReference>
<evidence type="ECO:0000256" key="5">
    <source>
        <dbReference type="PROSITE-ProRule" id="PRU00042"/>
    </source>
</evidence>
<sequence>MAALIYPRVYGQFPGRDTTVLQGFSNFESFDSFDYYFAPVVGSSSSSAFITSPPAVSAPAPPLKYEDLLRVSTANNMTDQQLQQQTRLEPNASSPASTRPAAVCTCCIYGQQPSPVDTYDPYETVIVSPRDLCVPADFPTRSPTSRLPTQFAYLPAARTTANTATMVRGLSSSSSSLASSPRMVPLGHPNTRPSRTDPFLPAPIITSALPASSSSWSVAGVSDLDLTPAATLTHDDFFDPVTSEPSSSPSSPVSSSFDRLEGPLSFALDAESDFFIDVQGQCHQEMQFANEEEMPDCNSMNSGDDMQQQHMDGGAESHESDEGHDDDDDTSDFAGSDDHASDEEDPDDTPYTPKRRTRRASARKDGNNSSSSDVAAATGDDDESFSPVVRETKSAREILADTANWARTSAGRYRCPHRGCIKTFQRKFNGSTHYATHFDLRQFSCPQCPRTFTRSYDLKRHCRLHEDGKWESRRGSASARKQSRSS</sequence>
<dbReference type="SUPFAM" id="SSF57667">
    <property type="entry name" value="beta-beta-alpha zinc fingers"/>
    <property type="match status" value="1"/>
</dbReference>
<dbReference type="InterPro" id="IPR013087">
    <property type="entry name" value="Znf_C2H2_type"/>
</dbReference>
<keyword evidence="4" id="KW-0862">Zinc</keyword>
<evidence type="ECO:0000256" key="3">
    <source>
        <dbReference type="ARBA" id="ARBA00022771"/>
    </source>
</evidence>
<name>A0AAD5TR63_9FUNG</name>
<keyword evidence="9" id="KW-1185">Reference proteome</keyword>
<organism evidence="8 9">
    <name type="scientific">Geranomyces variabilis</name>
    <dbReference type="NCBI Taxonomy" id="109894"/>
    <lineage>
        <taxon>Eukaryota</taxon>
        <taxon>Fungi</taxon>
        <taxon>Fungi incertae sedis</taxon>
        <taxon>Chytridiomycota</taxon>
        <taxon>Chytridiomycota incertae sedis</taxon>
        <taxon>Chytridiomycetes</taxon>
        <taxon>Spizellomycetales</taxon>
        <taxon>Powellomycetaceae</taxon>
        <taxon>Geranomyces</taxon>
    </lineage>
</organism>
<dbReference type="PROSITE" id="PS50157">
    <property type="entry name" value="ZINC_FINGER_C2H2_2"/>
    <property type="match status" value="2"/>
</dbReference>
<feature type="compositionally biased region" description="Acidic residues" evidence="6">
    <location>
        <begin position="322"/>
        <end position="331"/>
    </location>
</feature>
<evidence type="ECO:0000256" key="1">
    <source>
        <dbReference type="ARBA" id="ARBA00022723"/>
    </source>
</evidence>
<keyword evidence="2" id="KW-0677">Repeat</keyword>
<dbReference type="InterPro" id="IPR036236">
    <property type="entry name" value="Znf_C2H2_sf"/>
</dbReference>
<evidence type="ECO:0000313" key="8">
    <source>
        <dbReference type="EMBL" id="KAJ3182651.1"/>
    </source>
</evidence>
<protein>
    <submittedName>
        <fullName evidence="8">Metallothionein expression activator</fullName>
    </submittedName>
</protein>
<comment type="caution">
    <text evidence="8">The sequence shown here is derived from an EMBL/GenBank/DDBJ whole genome shotgun (WGS) entry which is preliminary data.</text>
</comment>
<evidence type="ECO:0000256" key="4">
    <source>
        <dbReference type="ARBA" id="ARBA00022833"/>
    </source>
</evidence>
<keyword evidence="1" id="KW-0479">Metal-binding</keyword>
<dbReference type="FunFam" id="3.30.160.60:FF:000100">
    <property type="entry name" value="Zinc finger 45-like"/>
    <property type="match status" value="1"/>
</dbReference>
<dbReference type="AlphaFoldDB" id="A0AAD5TR63"/>
<gene>
    <name evidence="8" type="primary">ACE2</name>
    <name evidence="8" type="ORF">HDU87_007990</name>
</gene>
<dbReference type="PROSITE" id="PS00028">
    <property type="entry name" value="ZINC_FINGER_C2H2_1"/>
    <property type="match status" value="1"/>
</dbReference>
<feature type="region of interest" description="Disordered" evidence="6">
    <location>
        <begin position="237"/>
        <end position="259"/>
    </location>
</feature>
<dbReference type="Proteomes" id="UP001212152">
    <property type="component" value="Unassembled WGS sequence"/>
</dbReference>
<proteinExistence type="predicted"/>
<feature type="compositionally biased region" description="Low complexity" evidence="6">
    <location>
        <begin position="243"/>
        <end position="256"/>
    </location>
</feature>
<evidence type="ECO:0000313" key="9">
    <source>
        <dbReference type="Proteomes" id="UP001212152"/>
    </source>
</evidence>
<evidence type="ECO:0000256" key="2">
    <source>
        <dbReference type="ARBA" id="ARBA00022737"/>
    </source>
</evidence>
<dbReference type="GO" id="GO:0008270">
    <property type="term" value="F:zinc ion binding"/>
    <property type="evidence" value="ECO:0007669"/>
    <property type="project" value="UniProtKB-KW"/>
</dbReference>
<accession>A0AAD5TR63</accession>
<dbReference type="Gene3D" id="3.30.160.60">
    <property type="entry name" value="Classic Zinc Finger"/>
    <property type="match status" value="1"/>
</dbReference>
<dbReference type="SMART" id="SM00355">
    <property type="entry name" value="ZnF_C2H2"/>
    <property type="match status" value="2"/>
</dbReference>
<feature type="domain" description="C2H2-type" evidence="7">
    <location>
        <begin position="413"/>
        <end position="442"/>
    </location>
</feature>
<feature type="compositionally biased region" description="Polar residues" evidence="6">
    <location>
        <begin position="298"/>
        <end position="310"/>
    </location>
</feature>
<evidence type="ECO:0000256" key="6">
    <source>
        <dbReference type="SAM" id="MobiDB-lite"/>
    </source>
</evidence>
<feature type="domain" description="C2H2-type" evidence="7">
    <location>
        <begin position="443"/>
        <end position="470"/>
    </location>
</feature>
<reference evidence="8" key="1">
    <citation type="submission" date="2020-05" db="EMBL/GenBank/DDBJ databases">
        <title>Phylogenomic resolution of chytrid fungi.</title>
        <authorList>
            <person name="Stajich J.E."/>
            <person name="Amses K."/>
            <person name="Simmons R."/>
            <person name="Seto K."/>
            <person name="Myers J."/>
            <person name="Bonds A."/>
            <person name="Quandt C.A."/>
            <person name="Barry K."/>
            <person name="Liu P."/>
            <person name="Grigoriev I."/>
            <person name="Longcore J.E."/>
            <person name="James T.Y."/>
        </authorList>
    </citation>
    <scope>NUCLEOTIDE SEQUENCE</scope>
    <source>
        <strain evidence="8">JEL0379</strain>
    </source>
</reference>
<feature type="region of interest" description="Disordered" evidence="6">
    <location>
        <begin position="292"/>
        <end position="389"/>
    </location>
</feature>